<evidence type="ECO:0000313" key="1">
    <source>
        <dbReference type="EMBL" id="GDY49576.1"/>
    </source>
</evidence>
<sequence length="98" mass="10678">MNEDAGQGWRWEYEPDYEHVAKGLSERVVAEVERLAGQLVDLAEMGIDITAIGDGPRPGAAGGVRRLSVLDDGFMLVLPLPRLQLVAVTYICPPFADL</sequence>
<keyword evidence="2" id="KW-1185">Reference proteome</keyword>
<organism evidence="1 2">
    <name type="scientific">Streptomyces violaceusniger</name>
    <dbReference type="NCBI Taxonomy" id="68280"/>
    <lineage>
        <taxon>Bacteria</taxon>
        <taxon>Bacillati</taxon>
        <taxon>Actinomycetota</taxon>
        <taxon>Actinomycetes</taxon>
        <taxon>Kitasatosporales</taxon>
        <taxon>Streptomycetaceae</taxon>
        <taxon>Streptomyces</taxon>
        <taxon>Streptomyces violaceusniger group</taxon>
    </lineage>
</organism>
<comment type="caution">
    <text evidence="1">The sequence shown here is derived from an EMBL/GenBank/DDBJ whole genome shotgun (WGS) entry which is preliminary data.</text>
</comment>
<dbReference type="Proteomes" id="UP000301309">
    <property type="component" value="Unassembled WGS sequence"/>
</dbReference>
<proteinExistence type="predicted"/>
<evidence type="ECO:0000313" key="2">
    <source>
        <dbReference type="Proteomes" id="UP000301309"/>
    </source>
</evidence>
<name>A0A4D4KRQ0_STRVO</name>
<dbReference type="AlphaFoldDB" id="A0A4D4KRQ0"/>
<reference evidence="1 2" key="1">
    <citation type="journal article" date="2020" name="Int. J. Syst. Evol. Microbiol.">
        <title>Reclassification of Streptomyces castelarensis and Streptomyces sporoclivatus as later heterotypic synonyms of Streptomyces antimycoticus.</title>
        <authorList>
            <person name="Komaki H."/>
            <person name="Tamura T."/>
        </authorList>
    </citation>
    <scope>NUCLEOTIDE SEQUENCE [LARGE SCALE GENOMIC DNA]</scope>
    <source>
        <strain evidence="1 2">NBRC 13459</strain>
    </source>
</reference>
<accession>A0A4D4KRQ0</accession>
<dbReference type="EMBL" id="BJHW01000001">
    <property type="protein sequence ID" value="GDY49576.1"/>
    <property type="molecule type" value="Genomic_DNA"/>
</dbReference>
<gene>
    <name evidence="1" type="ORF">SVIO_001990</name>
</gene>
<dbReference type="OrthoDB" id="3431977at2"/>
<dbReference type="RefSeq" id="WP_137975749.1">
    <property type="nucleotide sequence ID" value="NZ_BAAASO010000069.1"/>
</dbReference>
<protein>
    <submittedName>
        <fullName evidence="1">Uncharacterized protein</fullName>
    </submittedName>
</protein>